<dbReference type="Gene3D" id="3.40.50.620">
    <property type="entry name" value="HUPs"/>
    <property type="match status" value="1"/>
</dbReference>
<evidence type="ECO:0008006" key="3">
    <source>
        <dbReference type="Google" id="ProtNLM"/>
    </source>
</evidence>
<dbReference type="AlphaFoldDB" id="A0A6A6IBY1"/>
<proteinExistence type="predicted"/>
<evidence type="ECO:0000313" key="2">
    <source>
        <dbReference type="Proteomes" id="UP000800094"/>
    </source>
</evidence>
<accession>A0A6A6IBY1</accession>
<organism evidence="1 2">
    <name type="scientific">Trematosphaeria pertusa</name>
    <dbReference type="NCBI Taxonomy" id="390896"/>
    <lineage>
        <taxon>Eukaryota</taxon>
        <taxon>Fungi</taxon>
        <taxon>Dikarya</taxon>
        <taxon>Ascomycota</taxon>
        <taxon>Pezizomycotina</taxon>
        <taxon>Dothideomycetes</taxon>
        <taxon>Pleosporomycetidae</taxon>
        <taxon>Pleosporales</taxon>
        <taxon>Massarineae</taxon>
        <taxon>Trematosphaeriaceae</taxon>
        <taxon>Trematosphaeria</taxon>
    </lineage>
</organism>
<sequence>MDDTLTTAAVVGAQWEDTNDEQEFDDNVEEHRPLHESLLHQAVAAKSDHKLENAGRDLDTASIVAHVEGPGPSVRAPTTSLDKYVCKAEARCGLPQRSTAKIFNHAPNVEIPKLEKFRSNRILVYAGCFNPPHRGHLELLYHTYLRTDDKTIAAMILPMADDRCEGKAHTETFTFTKEQRAQLWYDEVLMRFAWVFPGTHRDVKKFMYSMKEFAKEDGFRLSFTALCGADHARLDGMLGRSWGTGSVITSDITRPSELMVAGYAKPCPVLGCEEWYEIWSARGVHPIEGVAASCPCWACWKLSRVCPELWSKGTKSHRCRMLRKRCTHHFA</sequence>
<dbReference type="RefSeq" id="XP_033682721.1">
    <property type="nucleotide sequence ID" value="XM_033822481.1"/>
</dbReference>
<dbReference type="SUPFAM" id="SSF52374">
    <property type="entry name" value="Nucleotidylyl transferase"/>
    <property type="match status" value="1"/>
</dbReference>
<name>A0A6A6IBY1_9PLEO</name>
<dbReference type="InterPro" id="IPR014729">
    <property type="entry name" value="Rossmann-like_a/b/a_fold"/>
</dbReference>
<gene>
    <name evidence="1" type="ORF">BU26DRAFT_352549</name>
</gene>
<dbReference type="OrthoDB" id="3800327at2759"/>
<dbReference type="EMBL" id="ML987197">
    <property type="protein sequence ID" value="KAF2247717.1"/>
    <property type="molecule type" value="Genomic_DNA"/>
</dbReference>
<reference evidence="1" key="1">
    <citation type="journal article" date="2020" name="Stud. Mycol.">
        <title>101 Dothideomycetes genomes: a test case for predicting lifestyles and emergence of pathogens.</title>
        <authorList>
            <person name="Haridas S."/>
            <person name="Albert R."/>
            <person name="Binder M."/>
            <person name="Bloem J."/>
            <person name="Labutti K."/>
            <person name="Salamov A."/>
            <person name="Andreopoulos B."/>
            <person name="Baker S."/>
            <person name="Barry K."/>
            <person name="Bills G."/>
            <person name="Bluhm B."/>
            <person name="Cannon C."/>
            <person name="Castanera R."/>
            <person name="Culley D."/>
            <person name="Daum C."/>
            <person name="Ezra D."/>
            <person name="Gonzalez J."/>
            <person name="Henrissat B."/>
            <person name="Kuo A."/>
            <person name="Liang C."/>
            <person name="Lipzen A."/>
            <person name="Lutzoni F."/>
            <person name="Magnuson J."/>
            <person name="Mondo S."/>
            <person name="Nolan M."/>
            <person name="Ohm R."/>
            <person name="Pangilinan J."/>
            <person name="Park H.-J."/>
            <person name="Ramirez L."/>
            <person name="Alfaro M."/>
            <person name="Sun H."/>
            <person name="Tritt A."/>
            <person name="Yoshinaga Y."/>
            <person name="Zwiers L.-H."/>
            <person name="Turgeon B."/>
            <person name="Goodwin S."/>
            <person name="Spatafora J."/>
            <person name="Crous P."/>
            <person name="Grigoriev I."/>
        </authorList>
    </citation>
    <scope>NUCLEOTIDE SEQUENCE</scope>
    <source>
        <strain evidence="1">CBS 122368</strain>
    </source>
</reference>
<dbReference type="Proteomes" id="UP000800094">
    <property type="component" value="Unassembled WGS sequence"/>
</dbReference>
<dbReference type="GeneID" id="54575811"/>
<protein>
    <recommendedName>
        <fullName evidence="3">Cytidyltransferase-like domain-containing protein</fullName>
    </recommendedName>
</protein>
<evidence type="ECO:0000313" key="1">
    <source>
        <dbReference type="EMBL" id="KAF2247717.1"/>
    </source>
</evidence>
<keyword evidence="2" id="KW-1185">Reference proteome</keyword>